<dbReference type="OrthoDB" id="10665727at2759"/>
<dbReference type="AlphaFoldDB" id="A0A9W4SCS4"/>
<evidence type="ECO:0000313" key="2">
    <source>
        <dbReference type="EMBL" id="CAI2164572.1"/>
    </source>
</evidence>
<sequence length="575" mass="64496">MVLDINTINSINDAKNADYAGEKLGDADKAIFVDTKLKNPDGSENIGKIRKISKLLDEVKRAKKLTKKDIVLLGNLEAAVAETGTDTPYKMINAVDAQIDSAITALKALPEDGDNSTEIAEAKKLLKGIQSVILAKEETQKEVLKELERFNKDTAYKNKQEVLRLRKLKDNVEARKELKFLAWRGMSDVAITFAAIVKEISKEELKKSGISQKESFGKDTTTGEEFADLDEENMLNGEVFPETDYSNKVGDYVNKDKDKHIKGRNNVSILDKEYEIIWDGDGSLVRTFYEVFHSERGRNFKVKKMMDENGDLIETNVTEIQNIVGDEIDGSEVDFEGDDTIVSQVEAKLSLAEVYTEIDKDEIAKIRGRIRAIEAEIRQEKEKEKVAKQALQDAEGKDLNKLKQEFDVIYGEGPTKKKYTKSSGSLDSKYSGYQQEIQKIVNSLGGAGNIDLTKWMAMSGSAKERMDLIGLSTPEEVKNYYEKIRDALLANEKIAGLSPIEQEQLTQIKAILEEETPQDTPFSFPELITVLKGKTTETNENLFTEYEEKDAPAKKVITDEMEAKNNEANAHPTDK</sequence>
<comment type="caution">
    <text evidence="2">The sequence shown here is derived from an EMBL/GenBank/DDBJ whole genome shotgun (WGS) entry which is preliminary data.</text>
</comment>
<keyword evidence="1" id="KW-0175">Coiled coil</keyword>
<evidence type="ECO:0000313" key="3">
    <source>
        <dbReference type="Proteomes" id="UP001153678"/>
    </source>
</evidence>
<dbReference type="Proteomes" id="UP001153678">
    <property type="component" value="Unassembled WGS sequence"/>
</dbReference>
<feature type="coiled-coil region" evidence="1">
    <location>
        <begin position="363"/>
        <end position="397"/>
    </location>
</feature>
<dbReference type="EMBL" id="CAMKVN010000165">
    <property type="protein sequence ID" value="CAI2164572.1"/>
    <property type="molecule type" value="Genomic_DNA"/>
</dbReference>
<organism evidence="2 3">
    <name type="scientific">Funneliformis geosporum</name>
    <dbReference type="NCBI Taxonomy" id="1117311"/>
    <lineage>
        <taxon>Eukaryota</taxon>
        <taxon>Fungi</taxon>
        <taxon>Fungi incertae sedis</taxon>
        <taxon>Mucoromycota</taxon>
        <taxon>Glomeromycotina</taxon>
        <taxon>Glomeromycetes</taxon>
        <taxon>Glomerales</taxon>
        <taxon>Glomeraceae</taxon>
        <taxon>Funneliformis</taxon>
    </lineage>
</organism>
<name>A0A9W4SCS4_9GLOM</name>
<accession>A0A9W4SCS4</accession>
<evidence type="ECO:0000256" key="1">
    <source>
        <dbReference type="SAM" id="Coils"/>
    </source>
</evidence>
<gene>
    <name evidence="2" type="ORF">FWILDA_LOCUS1635</name>
</gene>
<keyword evidence="3" id="KW-1185">Reference proteome</keyword>
<protein>
    <submittedName>
        <fullName evidence="2">18994_t:CDS:1</fullName>
    </submittedName>
</protein>
<proteinExistence type="predicted"/>
<reference evidence="2" key="1">
    <citation type="submission" date="2022-08" db="EMBL/GenBank/DDBJ databases">
        <authorList>
            <person name="Kallberg Y."/>
            <person name="Tangrot J."/>
            <person name="Rosling A."/>
        </authorList>
    </citation>
    <scope>NUCLEOTIDE SEQUENCE</scope>
    <source>
        <strain evidence="2">Wild A</strain>
    </source>
</reference>